<dbReference type="Gene3D" id="3.20.20.330">
    <property type="entry name" value="Homocysteine-binding-like domain"/>
    <property type="match status" value="1"/>
</dbReference>
<evidence type="ECO:0000259" key="7">
    <source>
        <dbReference type="PROSITE" id="PS50970"/>
    </source>
</evidence>
<keyword evidence="5" id="KW-0560">Oxidoreductase</keyword>
<name>A0A168IEU6_CORDF</name>
<sequence length="546" mass="58647">MESPILILDGGLGTSLEQKYGCKFDHGTPLWSSDLLVSDPARLRRCQADFGRVPVDILLTATYQISAAGFAATRDPEKQEPGISRARVPHYIDEALRVGHAAKAPDAQLALSVGPYGACMVPSQEYSGIYDDAHSSQEALLRWHADRLRLFAAVDDVQGRVGYVALETVPRVDEIIAMRRALSATEALSALPCWISCLFPGDDGVLPDGGSVEAAVRAMLDPAVASPAWGVGINCTKVHKLDGLLRRYEDAVGMLLQEGVVQGGWPALVLYPDGTNGEVYNTTTQTWERRPGGERTARRGVFIVSGASKGIGAAVTRHLLAQKHKVVLTARSRDLLESVKAAHPGQVEYVAGDMADPTIATKLAEVAVDKFGRIDGLVINHSVLENKTMAEMSVDSLRNMYEVNVVSCFAMAKAGLPELRKSKGCVVWVSSGAGVKTYQAWGGYGSSKAAINSLSGHLAIEEKDITSIAIQPGRVDTDMQQLIRDTGSGTMDKAVYDNFVQAKETGILLKPEQPGNVIARFVASPSKELSGKFTAWNSPELAAYQE</sequence>
<evidence type="ECO:0000256" key="3">
    <source>
        <dbReference type="ARBA" id="ARBA00022679"/>
    </source>
</evidence>
<organism evidence="8 9">
    <name type="scientific">Akanthomyces lecanii RCEF 1005</name>
    <dbReference type="NCBI Taxonomy" id="1081108"/>
    <lineage>
        <taxon>Eukaryota</taxon>
        <taxon>Fungi</taxon>
        <taxon>Dikarya</taxon>
        <taxon>Ascomycota</taxon>
        <taxon>Pezizomycotina</taxon>
        <taxon>Sordariomycetes</taxon>
        <taxon>Hypocreomycetidae</taxon>
        <taxon>Hypocreales</taxon>
        <taxon>Cordycipitaceae</taxon>
        <taxon>Akanthomyces</taxon>
        <taxon>Cordyceps confragosa</taxon>
    </lineage>
</organism>
<dbReference type="PROSITE" id="PS00061">
    <property type="entry name" value="ADH_SHORT"/>
    <property type="match status" value="1"/>
</dbReference>
<evidence type="ECO:0000256" key="1">
    <source>
        <dbReference type="ARBA" id="ARBA00006484"/>
    </source>
</evidence>
<dbReference type="InterPro" id="IPR036291">
    <property type="entry name" value="NAD(P)-bd_dom_sf"/>
</dbReference>
<dbReference type="AlphaFoldDB" id="A0A168IEU6"/>
<dbReference type="EMBL" id="AZHF01000002">
    <property type="protein sequence ID" value="OAA79179.1"/>
    <property type="molecule type" value="Genomic_DNA"/>
</dbReference>
<dbReference type="InterPro" id="IPR002347">
    <property type="entry name" value="SDR_fam"/>
</dbReference>
<keyword evidence="4" id="KW-0521">NADP</keyword>
<dbReference type="InterPro" id="IPR036589">
    <property type="entry name" value="HCY_dom_sf"/>
</dbReference>
<dbReference type="GO" id="GO:0032259">
    <property type="term" value="P:methylation"/>
    <property type="evidence" value="ECO:0007669"/>
    <property type="project" value="UniProtKB-KW"/>
</dbReference>
<dbReference type="GO" id="GO:0050664">
    <property type="term" value="F:oxidoreductase activity, acting on NAD(P)H, oxygen as acceptor"/>
    <property type="evidence" value="ECO:0007669"/>
    <property type="project" value="TreeGrafter"/>
</dbReference>
<dbReference type="OrthoDB" id="153074at2759"/>
<dbReference type="PRINTS" id="PR00081">
    <property type="entry name" value="GDHRDH"/>
</dbReference>
<dbReference type="STRING" id="1081108.A0A168IEU6"/>
<protein>
    <submittedName>
        <fullName evidence="8">NAD(P)-binding domain protein</fullName>
    </submittedName>
</protein>
<comment type="similarity">
    <text evidence="1">Belongs to the short-chain dehydrogenases/reductases (SDR) family.</text>
</comment>
<proteinExistence type="inferred from homology"/>
<dbReference type="InterPro" id="IPR003726">
    <property type="entry name" value="HCY_dom"/>
</dbReference>
<dbReference type="PROSITE" id="PS50970">
    <property type="entry name" value="HCY"/>
    <property type="match status" value="1"/>
</dbReference>
<accession>A0A168IEU6</accession>
<comment type="caution">
    <text evidence="6">Lacks conserved residue(s) required for the propagation of feature annotation.</text>
</comment>
<dbReference type="Pfam" id="PF13561">
    <property type="entry name" value="adh_short_C2"/>
    <property type="match status" value="1"/>
</dbReference>
<dbReference type="Proteomes" id="UP000076881">
    <property type="component" value="Unassembled WGS sequence"/>
</dbReference>
<dbReference type="PANTHER" id="PTHR43008:SF8">
    <property type="entry name" value="BENZIL REDUCTASE ((S)-BENZOIN FORMING) IRC24"/>
    <property type="match status" value="1"/>
</dbReference>
<gene>
    <name evidence="8" type="ORF">LEL_02665</name>
</gene>
<dbReference type="PANTHER" id="PTHR43008">
    <property type="entry name" value="BENZIL REDUCTASE"/>
    <property type="match status" value="1"/>
</dbReference>
<evidence type="ECO:0000313" key="8">
    <source>
        <dbReference type="EMBL" id="OAA79179.1"/>
    </source>
</evidence>
<dbReference type="SUPFAM" id="SSF82282">
    <property type="entry name" value="Homocysteine S-methyltransferase"/>
    <property type="match status" value="1"/>
</dbReference>
<feature type="domain" description="Hcy-binding" evidence="7">
    <location>
        <begin position="1"/>
        <end position="322"/>
    </location>
</feature>
<reference evidence="8 9" key="1">
    <citation type="journal article" date="2016" name="Genome Biol. Evol.">
        <title>Divergent and convergent evolution of fungal pathogenicity.</title>
        <authorList>
            <person name="Shang Y."/>
            <person name="Xiao G."/>
            <person name="Zheng P."/>
            <person name="Cen K."/>
            <person name="Zhan S."/>
            <person name="Wang C."/>
        </authorList>
    </citation>
    <scope>NUCLEOTIDE SEQUENCE [LARGE SCALE GENOMIC DNA]</scope>
    <source>
        <strain evidence="8 9">RCEF 1005</strain>
    </source>
</reference>
<evidence type="ECO:0000256" key="5">
    <source>
        <dbReference type="ARBA" id="ARBA00023002"/>
    </source>
</evidence>
<evidence type="ECO:0000256" key="6">
    <source>
        <dbReference type="PROSITE-ProRule" id="PRU00333"/>
    </source>
</evidence>
<evidence type="ECO:0000256" key="2">
    <source>
        <dbReference type="ARBA" id="ARBA00022603"/>
    </source>
</evidence>
<dbReference type="InterPro" id="IPR020904">
    <property type="entry name" value="Sc_DH/Rdtase_CS"/>
</dbReference>
<keyword evidence="9" id="KW-1185">Reference proteome</keyword>
<dbReference type="Pfam" id="PF02574">
    <property type="entry name" value="S-methyl_trans"/>
    <property type="match status" value="1"/>
</dbReference>
<keyword evidence="2" id="KW-0489">Methyltransferase</keyword>
<dbReference type="SUPFAM" id="SSF51735">
    <property type="entry name" value="NAD(P)-binding Rossmann-fold domains"/>
    <property type="match status" value="1"/>
</dbReference>
<comment type="caution">
    <text evidence="8">The sequence shown here is derived from an EMBL/GenBank/DDBJ whole genome shotgun (WGS) entry which is preliminary data.</text>
</comment>
<dbReference type="GO" id="GO:0008168">
    <property type="term" value="F:methyltransferase activity"/>
    <property type="evidence" value="ECO:0007669"/>
    <property type="project" value="UniProtKB-KW"/>
</dbReference>
<dbReference type="GO" id="GO:0016616">
    <property type="term" value="F:oxidoreductase activity, acting on the CH-OH group of donors, NAD or NADP as acceptor"/>
    <property type="evidence" value="ECO:0007669"/>
    <property type="project" value="UniProtKB-ARBA"/>
</dbReference>
<keyword evidence="3" id="KW-0808">Transferase</keyword>
<evidence type="ECO:0000313" key="9">
    <source>
        <dbReference type="Proteomes" id="UP000076881"/>
    </source>
</evidence>
<evidence type="ECO:0000256" key="4">
    <source>
        <dbReference type="ARBA" id="ARBA00022857"/>
    </source>
</evidence>